<reference evidence="4 5" key="1">
    <citation type="submission" date="2016-09" db="EMBL/GenBank/DDBJ databases">
        <title>Metabolic pathway, cell adaptation mechanisms and a novel monoxygenase revealed through proteogenomic-transcription analysis of a Sphingomonas haloaromaticamans strain degrading the fungicide ortho-phenylphenol.</title>
        <authorList>
            <person name="Perruchon C."/>
            <person name="Papadopoulou E.S."/>
            <person name="Rousidou C."/>
            <person name="Vasileiadis S."/>
            <person name="Tanou G."/>
            <person name="Amoutzias G."/>
            <person name="Molassiotis A."/>
            <person name="Karpouzas D.G."/>
        </authorList>
    </citation>
    <scope>NUCLEOTIDE SEQUENCE [LARGE SCALE GENOMIC DNA]</scope>
    <source>
        <strain evidence="4 5">P3</strain>
    </source>
</reference>
<dbReference type="RefSeq" id="WP_015458973.1">
    <property type="nucleotide sequence ID" value="NZ_MIPT01000001.1"/>
</dbReference>
<feature type="transmembrane region" description="Helical" evidence="2">
    <location>
        <begin position="82"/>
        <end position="104"/>
    </location>
</feature>
<protein>
    <submittedName>
        <fullName evidence="4">Sensor histidine kinase YehU</fullName>
        <ecNumber evidence="4">2.7.13.3</ecNumber>
    </submittedName>
</protein>
<gene>
    <name evidence="4" type="primary">yehU_1</name>
    <name evidence="4" type="ORF">BHE75_00304</name>
</gene>
<feature type="transmembrane region" description="Helical" evidence="2">
    <location>
        <begin position="49"/>
        <end position="70"/>
    </location>
</feature>
<name>A0A1S1HAK7_9SPHN</name>
<accession>A0A1S1HAK7</accession>
<dbReference type="SMART" id="SM00387">
    <property type="entry name" value="HATPase_c"/>
    <property type="match status" value="1"/>
</dbReference>
<feature type="region of interest" description="Disordered" evidence="1">
    <location>
        <begin position="127"/>
        <end position="160"/>
    </location>
</feature>
<dbReference type="PANTHER" id="PTHR34220:SF7">
    <property type="entry name" value="SENSOR HISTIDINE KINASE YPDA"/>
    <property type="match status" value="1"/>
</dbReference>
<evidence type="ECO:0000313" key="4">
    <source>
        <dbReference type="EMBL" id="OHT18333.1"/>
    </source>
</evidence>
<comment type="caution">
    <text evidence="4">The sequence shown here is derived from an EMBL/GenBank/DDBJ whole genome shotgun (WGS) entry which is preliminary data.</text>
</comment>
<dbReference type="Pfam" id="PF06580">
    <property type="entry name" value="His_kinase"/>
    <property type="match status" value="1"/>
</dbReference>
<feature type="domain" description="Histidine kinase" evidence="3">
    <location>
        <begin position="326"/>
        <end position="420"/>
    </location>
</feature>
<dbReference type="PANTHER" id="PTHR34220">
    <property type="entry name" value="SENSOR HISTIDINE KINASE YPDA"/>
    <property type="match status" value="1"/>
</dbReference>
<feature type="compositionally biased region" description="Pro residues" evidence="1">
    <location>
        <begin position="146"/>
        <end position="155"/>
    </location>
</feature>
<feature type="transmembrane region" description="Helical" evidence="2">
    <location>
        <begin position="17"/>
        <end position="37"/>
    </location>
</feature>
<feature type="compositionally biased region" description="Pro residues" evidence="1">
    <location>
        <begin position="130"/>
        <end position="139"/>
    </location>
</feature>
<dbReference type="PROSITE" id="PS50109">
    <property type="entry name" value="HIS_KIN"/>
    <property type="match status" value="1"/>
</dbReference>
<evidence type="ECO:0000259" key="3">
    <source>
        <dbReference type="PROSITE" id="PS50109"/>
    </source>
</evidence>
<dbReference type="InterPro" id="IPR005467">
    <property type="entry name" value="His_kinase_dom"/>
</dbReference>
<keyword evidence="4" id="KW-0418">Kinase</keyword>
<evidence type="ECO:0000256" key="1">
    <source>
        <dbReference type="SAM" id="MobiDB-lite"/>
    </source>
</evidence>
<dbReference type="Pfam" id="PF02518">
    <property type="entry name" value="HATPase_c"/>
    <property type="match status" value="1"/>
</dbReference>
<dbReference type="InterPro" id="IPR036890">
    <property type="entry name" value="HATPase_C_sf"/>
</dbReference>
<dbReference type="EMBL" id="MIPT01000001">
    <property type="protein sequence ID" value="OHT18333.1"/>
    <property type="molecule type" value="Genomic_DNA"/>
</dbReference>
<keyword evidence="2" id="KW-1133">Transmembrane helix</keyword>
<dbReference type="Gene3D" id="3.30.565.10">
    <property type="entry name" value="Histidine kinase-like ATPase, C-terminal domain"/>
    <property type="match status" value="1"/>
</dbReference>
<dbReference type="AlphaFoldDB" id="A0A1S1HAK7"/>
<dbReference type="SUPFAM" id="SSF55874">
    <property type="entry name" value="ATPase domain of HSP90 chaperone/DNA topoisomerase II/histidine kinase"/>
    <property type="match status" value="1"/>
</dbReference>
<keyword evidence="5" id="KW-1185">Reference proteome</keyword>
<dbReference type="OrthoDB" id="2514702at2"/>
<evidence type="ECO:0000313" key="5">
    <source>
        <dbReference type="Proteomes" id="UP000179467"/>
    </source>
</evidence>
<feature type="transmembrane region" description="Helical" evidence="2">
    <location>
        <begin position="191"/>
        <end position="210"/>
    </location>
</feature>
<organism evidence="4 5">
    <name type="scientific">Edaphosphingomonas haloaromaticamans</name>
    <dbReference type="NCBI Taxonomy" id="653954"/>
    <lineage>
        <taxon>Bacteria</taxon>
        <taxon>Pseudomonadati</taxon>
        <taxon>Pseudomonadota</taxon>
        <taxon>Alphaproteobacteria</taxon>
        <taxon>Sphingomonadales</taxon>
        <taxon>Rhizorhabdaceae</taxon>
        <taxon>Edaphosphingomonas</taxon>
    </lineage>
</organism>
<dbReference type="InterPro" id="IPR003594">
    <property type="entry name" value="HATPase_dom"/>
</dbReference>
<dbReference type="EC" id="2.7.13.3" evidence="4"/>
<dbReference type="GO" id="GO:0000155">
    <property type="term" value="F:phosphorelay sensor kinase activity"/>
    <property type="evidence" value="ECO:0007669"/>
    <property type="project" value="InterPro"/>
</dbReference>
<dbReference type="Proteomes" id="UP000179467">
    <property type="component" value="Unassembled WGS sequence"/>
</dbReference>
<keyword evidence="2" id="KW-0812">Transmembrane</keyword>
<sequence>MHNDHDESSKVQISHRVALLSIVGFWLFYFTIITLRGAGLGYDHQVVMLGYRAVVTLISMGITFLVYLILRRVVGRSLKHAIAAAALLAVPAALTYATVNWIAFEHLDRHFPSKHDRKTTKVIIEKGEAPPAPAAPPALPGGVMAPPAPPSPPAPSASRQVTIQVGGDEEDMTDEEKKPIMVIADQGANGFFFFSCWAALYLALCYAAAVRGAERETASFRAAAQSAELRALRYQVNPHFLFNTLNSLSSLVMTDKKAEAERMIMNLSTFFRTSLTGDPTEDVPLYEEIRLQRLYLDIEAVRFPDRLKVEVEVPDPLRTACVPGLILQPLVENAVKYGVSRARRPVTIRIKAREDSDGLVLTVEDDGDPMPENEMNGGTGVGLRNVRERLAARFGSDSSCRWGPLPGGGFAVTLFLPLSRHGC</sequence>
<proteinExistence type="predicted"/>
<keyword evidence="2" id="KW-0472">Membrane</keyword>
<dbReference type="InterPro" id="IPR050640">
    <property type="entry name" value="Bact_2-comp_sensor_kinase"/>
</dbReference>
<keyword evidence="4" id="KW-0808">Transferase</keyword>
<dbReference type="InterPro" id="IPR010559">
    <property type="entry name" value="Sig_transdc_His_kin_internal"/>
</dbReference>
<evidence type="ECO:0000256" key="2">
    <source>
        <dbReference type="SAM" id="Phobius"/>
    </source>
</evidence>
<dbReference type="GO" id="GO:0016020">
    <property type="term" value="C:membrane"/>
    <property type="evidence" value="ECO:0007669"/>
    <property type="project" value="InterPro"/>
</dbReference>